<name>A0A940Y983_9BURK</name>
<organism evidence="2 3">
    <name type="scientific">Ideonella alba</name>
    <dbReference type="NCBI Taxonomy" id="2824118"/>
    <lineage>
        <taxon>Bacteria</taxon>
        <taxon>Pseudomonadati</taxon>
        <taxon>Pseudomonadota</taxon>
        <taxon>Betaproteobacteria</taxon>
        <taxon>Burkholderiales</taxon>
        <taxon>Sphaerotilaceae</taxon>
        <taxon>Ideonella</taxon>
    </lineage>
</organism>
<dbReference type="InterPro" id="IPR021333">
    <property type="entry name" value="DUF2946"/>
</dbReference>
<keyword evidence="3" id="KW-1185">Reference proteome</keyword>
<evidence type="ECO:0000313" key="3">
    <source>
        <dbReference type="Proteomes" id="UP000676246"/>
    </source>
</evidence>
<dbReference type="AlphaFoldDB" id="A0A940Y983"/>
<dbReference type="RefSeq" id="WP_210853297.1">
    <property type="nucleotide sequence ID" value="NZ_JAGQDD010000004.1"/>
</dbReference>
<accession>A0A940Y983</accession>
<sequence length="125" mass="13118">MTGRRRHRWAAWTAALALLWAALAPAFADRVPTGTPAEMLQVCSVMGTMTVPLDDGSSSGHGAASGAGHCPWCSLQAHTPAMPVSGPLALALPTLRQDRPAEPPVSVVLRRPWAQALTRGPPPRA</sequence>
<comment type="caution">
    <text evidence="2">The sequence shown here is derived from an EMBL/GenBank/DDBJ whole genome shotgun (WGS) entry which is preliminary data.</text>
</comment>
<gene>
    <name evidence="2" type="ORF">KAK03_08395</name>
</gene>
<dbReference type="EMBL" id="JAGQDD010000004">
    <property type="protein sequence ID" value="MBQ0930505.1"/>
    <property type="molecule type" value="Genomic_DNA"/>
</dbReference>
<protein>
    <submittedName>
        <fullName evidence="2">DUF2946 family protein</fullName>
    </submittedName>
</protein>
<keyword evidence="1" id="KW-0732">Signal</keyword>
<proteinExistence type="predicted"/>
<dbReference type="Proteomes" id="UP000676246">
    <property type="component" value="Unassembled WGS sequence"/>
</dbReference>
<evidence type="ECO:0000313" key="2">
    <source>
        <dbReference type="EMBL" id="MBQ0930505.1"/>
    </source>
</evidence>
<feature type="chain" id="PRO_5037322134" evidence="1">
    <location>
        <begin position="29"/>
        <end position="125"/>
    </location>
</feature>
<reference evidence="2 3" key="1">
    <citation type="submission" date="2021-04" db="EMBL/GenBank/DDBJ databases">
        <title>The genome sequence of Ideonella sp. 3Y2.</title>
        <authorList>
            <person name="Liu Y."/>
        </authorList>
    </citation>
    <scope>NUCLEOTIDE SEQUENCE [LARGE SCALE GENOMIC DNA]</scope>
    <source>
        <strain evidence="2 3">3Y2</strain>
    </source>
</reference>
<feature type="signal peptide" evidence="1">
    <location>
        <begin position="1"/>
        <end position="28"/>
    </location>
</feature>
<evidence type="ECO:0000256" key="1">
    <source>
        <dbReference type="SAM" id="SignalP"/>
    </source>
</evidence>
<dbReference type="Pfam" id="PF11162">
    <property type="entry name" value="DUF2946"/>
    <property type="match status" value="1"/>
</dbReference>